<protein>
    <submittedName>
        <fullName evidence="5">GNAT family N-acetyltransferase</fullName>
    </submittedName>
</protein>
<evidence type="ECO:0000256" key="1">
    <source>
        <dbReference type="ARBA" id="ARBA00022679"/>
    </source>
</evidence>
<dbReference type="Pfam" id="PF13302">
    <property type="entry name" value="Acetyltransf_3"/>
    <property type="match status" value="1"/>
</dbReference>
<dbReference type="PROSITE" id="PS51186">
    <property type="entry name" value="GNAT"/>
    <property type="match status" value="1"/>
</dbReference>
<comment type="similarity">
    <text evidence="3">Belongs to the acetyltransferase family. RimJ subfamily.</text>
</comment>
<proteinExistence type="inferred from homology"/>
<keyword evidence="6" id="KW-1185">Reference proteome</keyword>
<feature type="domain" description="N-acetyltransferase" evidence="4">
    <location>
        <begin position="11"/>
        <end position="175"/>
    </location>
</feature>
<evidence type="ECO:0000313" key="5">
    <source>
        <dbReference type="EMBL" id="WFE89450.1"/>
    </source>
</evidence>
<sequence length="181" mass="20184">MSAVSLKTSRLELRPPEPDDLERCAELLGDYEVVKMLSRVPYPYDLEAGKDYLARSVERWRDVASADELGFHIDHDGQMIGAIGFKTLQETPKIGYWLGRSYWGNGFMSEAVQAAVTWLFRNTAHDLLAGEAMIENSGSLKVLEKLGFRGVSKVDCESVSRGSSVPALRTEVTRTEFLNGH</sequence>
<accession>A0ABY8F840</accession>
<evidence type="ECO:0000259" key="4">
    <source>
        <dbReference type="PROSITE" id="PS51186"/>
    </source>
</evidence>
<dbReference type="InterPro" id="IPR051531">
    <property type="entry name" value="N-acetyltransferase"/>
</dbReference>
<name>A0ABY8F840_9HYPH</name>
<dbReference type="Gene3D" id="3.40.630.30">
    <property type="match status" value="1"/>
</dbReference>
<keyword evidence="1" id="KW-0808">Transferase</keyword>
<evidence type="ECO:0000313" key="6">
    <source>
        <dbReference type="Proteomes" id="UP001209803"/>
    </source>
</evidence>
<dbReference type="Proteomes" id="UP001209803">
    <property type="component" value="Chromosome"/>
</dbReference>
<keyword evidence="2" id="KW-0012">Acyltransferase</keyword>
<gene>
    <name evidence="5" type="ORF">K1718_25400</name>
</gene>
<reference evidence="5 6" key="1">
    <citation type="submission" date="2023-03" db="EMBL/GenBank/DDBJ databases">
        <title>Roseibium porphyridii sp. nov. and Roseibium rhodosorbium sp. nov. isolated from marine algae, Porphyridium cruentum and Rhodosorus marinus, respectively.</title>
        <authorList>
            <person name="Lee M.W."/>
            <person name="Choi B.J."/>
            <person name="Lee J.K."/>
            <person name="Choi D.G."/>
            <person name="Baek J.H."/>
            <person name="Bayburt H."/>
            <person name="Kim J.M."/>
            <person name="Han D.M."/>
            <person name="Kim K.H."/>
            <person name="Jeon C.O."/>
        </authorList>
    </citation>
    <scope>NUCLEOTIDE SEQUENCE [LARGE SCALE GENOMIC DNA]</scope>
    <source>
        <strain evidence="5 6">KMA01</strain>
    </source>
</reference>
<dbReference type="InterPro" id="IPR016181">
    <property type="entry name" value="Acyl_CoA_acyltransferase"/>
</dbReference>
<dbReference type="PANTHER" id="PTHR43792:SF8">
    <property type="entry name" value="[RIBOSOMAL PROTEIN US5]-ALANINE N-ACETYLTRANSFERASE"/>
    <property type="match status" value="1"/>
</dbReference>
<evidence type="ECO:0000256" key="3">
    <source>
        <dbReference type="ARBA" id="ARBA00038502"/>
    </source>
</evidence>
<organism evidence="5 6">
    <name type="scientific">Roseibium porphyridii</name>
    <dbReference type="NCBI Taxonomy" id="2866279"/>
    <lineage>
        <taxon>Bacteria</taxon>
        <taxon>Pseudomonadati</taxon>
        <taxon>Pseudomonadota</taxon>
        <taxon>Alphaproteobacteria</taxon>
        <taxon>Hyphomicrobiales</taxon>
        <taxon>Stappiaceae</taxon>
        <taxon>Roseibium</taxon>
    </lineage>
</organism>
<dbReference type="InterPro" id="IPR000182">
    <property type="entry name" value="GNAT_dom"/>
</dbReference>
<dbReference type="SUPFAM" id="SSF55729">
    <property type="entry name" value="Acyl-CoA N-acyltransferases (Nat)"/>
    <property type="match status" value="1"/>
</dbReference>
<dbReference type="PANTHER" id="PTHR43792">
    <property type="entry name" value="GNAT FAMILY, PUTATIVE (AFU_ORTHOLOGUE AFUA_3G00765)-RELATED-RELATED"/>
    <property type="match status" value="1"/>
</dbReference>
<dbReference type="EMBL" id="CP120863">
    <property type="protein sequence ID" value="WFE89450.1"/>
    <property type="molecule type" value="Genomic_DNA"/>
</dbReference>
<evidence type="ECO:0000256" key="2">
    <source>
        <dbReference type="ARBA" id="ARBA00023315"/>
    </source>
</evidence>
<dbReference type="RefSeq" id="WP_152503736.1">
    <property type="nucleotide sequence ID" value="NZ_CP120863.1"/>
</dbReference>